<feature type="transmembrane region" description="Helical" evidence="1">
    <location>
        <begin position="470"/>
        <end position="490"/>
    </location>
</feature>
<keyword evidence="1" id="KW-1133">Transmembrane helix</keyword>
<dbReference type="SMART" id="SM00671">
    <property type="entry name" value="SEL1"/>
    <property type="match status" value="3"/>
</dbReference>
<dbReference type="Proteomes" id="UP000002313">
    <property type="component" value="Chromosome II"/>
</dbReference>
<reference evidence="3 4" key="2">
    <citation type="journal article" date="2012" name="Proc. Natl. Acad. Sci. U.S.A.">
        <title>Gain and loss of multiple functionally related, horizontally transferred genes in the reduced genomes of two microsporidian parasites.</title>
        <authorList>
            <person name="Pombert J.-F."/>
            <person name="Selman M."/>
            <person name="Burki F."/>
            <person name="Bardell F.T."/>
            <person name="Farinelli L."/>
            <person name="Solter L.F."/>
            <person name="Whitman D.W."/>
            <person name="Weiss L.M."/>
            <person name="Corradi N."/>
            <person name="Keeling P.J."/>
        </authorList>
    </citation>
    <scope>NUCLEOTIDE SEQUENCE [LARGE SCALE GENOMIC DNA]</scope>
    <source>
        <strain evidence="3 4">ATCC 50506</strain>
    </source>
</reference>
<dbReference type="HOGENOM" id="CLU_041164_0_0_1"/>
<dbReference type="GeneID" id="9698800"/>
<feature type="chain" id="PRO_5003139993" evidence="2">
    <location>
        <begin position="20"/>
        <end position="505"/>
    </location>
</feature>
<proteinExistence type="predicted"/>
<evidence type="ECO:0000313" key="3">
    <source>
        <dbReference type="EMBL" id="ADM11096.1"/>
    </source>
</evidence>
<dbReference type="EMBL" id="CP001943">
    <property type="protein sequence ID" value="ADM11096.1"/>
    <property type="molecule type" value="Genomic_DNA"/>
</dbReference>
<name>E0S5W1_ENCIT</name>
<keyword evidence="4" id="KW-1185">Reference proteome</keyword>
<dbReference type="PANTHER" id="PTHR43628:SF1">
    <property type="entry name" value="CHITIN SYNTHASE REGULATORY FACTOR 2-RELATED"/>
    <property type="match status" value="1"/>
</dbReference>
<evidence type="ECO:0000313" key="4">
    <source>
        <dbReference type="Proteomes" id="UP000002313"/>
    </source>
</evidence>
<organism evidence="3 4">
    <name type="scientific">Encephalitozoon intestinalis (strain ATCC 50506)</name>
    <name type="common">Microsporidian parasite</name>
    <name type="synonym">Septata intestinalis</name>
    <dbReference type="NCBI Taxonomy" id="876142"/>
    <lineage>
        <taxon>Eukaryota</taxon>
        <taxon>Fungi</taxon>
        <taxon>Fungi incertae sedis</taxon>
        <taxon>Microsporidia</taxon>
        <taxon>Unikaryonidae</taxon>
        <taxon>Encephalitozoon</taxon>
    </lineage>
</organism>
<dbReference type="InterPro" id="IPR052945">
    <property type="entry name" value="Mitotic_Regulator"/>
</dbReference>
<dbReference type="InterPro" id="IPR006597">
    <property type="entry name" value="Sel1-like"/>
</dbReference>
<dbReference type="PANTHER" id="PTHR43628">
    <property type="entry name" value="ACTIVATOR OF C KINASE PROTEIN 1-RELATED"/>
    <property type="match status" value="1"/>
</dbReference>
<dbReference type="Gene3D" id="1.25.40.10">
    <property type="entry name" value="Tetratricopeptide repeat domain"/>
    <property type="match status" value="2"/>
</dbReference>
<keyword evidence="1" id="KW-0472">Membrane</keyword>
<dbReference type="SUPFAM" id="SSF81901">
    <property type="entry name" value="HCP-like"/>
    <property type="match status" value="2"/>
</dbReference>
<accession>E0S5W1</accession>
<dbReference type="InterPro" id="IPR011990">
    <property type="entry name" value="TPR-like_helical_dom_sf"/>
</dbReference>
<gene>
    <name evidence="3" type="ORF">Eint_020980</name>
</gene>
<dbReference type="KEGG" id="ein:Eint_020980"/>
<dbReference type="OrthoDB" id="2384430at2759"/>
<dbReference type="Pfam" id="PF08238">
    <property type="entry name" value="Sel1"/>
    <property type="match status" value="3"/>
</dbReference>
<sequence length="505" mass="58188">MFVLHLVVTLCSSLERALLEEGDIEHATRLCGTREGPLDYFYSYFVKKVFMGKEKEALLDIVESDNYGDARNIVLGIMSMESGKTNEKAKLAADLLWNVATKVSRRYLKNPHVFLATEPFGKLERNFLSKKGVENIVTMVYSGDDISARLFLSLLDNRKIYIGDYVDVIEFLAKNDHARAFGYLGEIYYHGIRMKKSLDEAMYFFSRGREMQDTVGACGVGKVLMSDEYRDYKNAKSALLLANKLGQSGEAEYLMYLLMSRRPEYMHKASSHMDSALMYGYLPAICRDGMNYYTSGQYMNACIRFHPIIEYSDIVYNLRRRAEASFVSRRYRQCVIALLMCAELGSVSSMRNAVYVLQRHSVFERQKEMLFGLYMRLLSKEDKDAINRIGDAYFYGEGVEKSYNDAFAFYMSAALTGDPEGYYNVSYMYEHGYGIKKSLLLAFKYILKISPGDDTYLLLLYTHIRLFSKFVTYLLFNKYSISVWIGALVVRKMYISKRSTKDLKD</sequence>
<feature type="signal peptide" evidence="2">
    <location>
        <begin position="1"/>
        <end position="19"/>
    </location>
</feature>
<protein>
    <submittedName>
        <fullName evidence="3">Uncharacterized protein</fullName>
    </submittedName>
</protein>
<evidence type="ECO:0000256" key="2">
    <source>
        <dbReference type="SAM" id="SignalP"/>
    </source>
</evidence>
<keyword evidence="2" id="KW-0732">Signal</keyword>
<keyword evidence="1" id="KW-0812">Transmembrane</keyword>
<dbReference type="AlphaFoldDB" id="E0S5W1"/>
<dbReference type="VEuPathDB" id="MicrosporidiaDB:Eint_020980"/>
<reference evidence="3 4" key="1">
    <citation type="journal article" date="2010" name="Nat. Commun.">
        <title>The complete sequence of the smallest known nuclear genome from the microsporidian Encephalitozoon intestinalis.</title>
        <authorList>
            <person name="Corradi N."/>
            <person name="Pombert J.-F."/>
            <person name="Farinelli L."/>
            <person name="Didier E.S."/>
            <person name="Keeling P.J."/>
        </authorList>
    </citation>
    <scope>NUCLEOTIDE SEQUENCE [LARGE SCALE GENOMIC DNA]</scope>
    <source>
        <strain evidence="3 4">ATCC 50506</strain>
    </source>
</reference>
<evidence type="ECO:0000256" key="1">
    <source>
        <dbReference type="SAM" id="Phobius"/>
    </source>
</evidence>
<dbReference type="RefSeq" id="XP_003072456.1">
    <property type="nucleotide sequence ID" value="XM_003072410.1"/>
</dbReference>